<protein>
    <submittedName>
        <fullName evidence="1">Uncharacterized protein</fullName>
    </submittedName>
</protein>
<dbReference type="AlphaFoldDB" id="A0A645JSQ9"/>
<accession>A0A645JSQ9</accession>
<sequence>MKYNEKAVMLVLEPCDTDGYFVQCLDCGACGPVGYPEEYDHYDSDAVQKAEEEAKAKALDLWANIKPRALMWTHEPPKVGGFFLAESSLDDCSKKITPIEVFPSDHWRHSDWEKRHGKLSCLLCLGGFGVCPVSLYSRFAGPIAPPID</sequence>
<name>A0A645JSQ9_9ZZZZ</name>
<reference evidence="1" key="1">
    <citation type="submission" date="2019-08" db="EMBL/GenBank/DDBJ databases">
        <authorList>
            <person name="Kucharzyk K."/>
            <person name="Murdoch R.W."/>
            <person name="Higgins S."/>
            <person name="Loffler F."/>
        </authorList>
    </citation>
    <scope>NUCLEOTIDE SEQUENCE</scope>
</reference>
<organism evidence="1">
    <name type="scientific">bioreactor metagenome</name>
    <dbReference type="NCBI Taxonomy" id="1076179"/>
    <lineage>
        <taxon>unclassified sequences</taxon>
        <taxon>metagenomes</taxon>
        <taxon>ecological metagenomes</taxon>
    </lineage>
</organism>
<proteinExistence type="predicted"/>
<dbReference type="EMBL" id="VSSQ01142033">
    <property type="protein sequence ID" value="MPN63104.1"/>
    <property type="molecule type" value="Genomic_DNA"/>
</dbReference>
<evidence type="ECO:0000313" key="1">
    <source>
        <dbReference type="EMBL" id="MPN63104.1"/>
    </source>
</evidence>
<gene>
    <name evidence="1" type="ORF">SDC9_210858</name>
</gene>
<comment type="caution">
    <text evidence="1">The sequence shown here is derived from an EMBL/GenBank/DDBJ whole genome shotgun (WGS) entry which is preliminary data.</text>
</comment>